<evidence type="ECO:0000313" key="4">
    <source>
        <dbReference type="Proteomes" id="UP000247602"/>
    </source>
</evidence>
<organism evidence="3 4">
    <name type="scientific">Modestobacter versicolor</name>
    <dbReference type="NCBI Taxonomy" id="429133"/>
    <lineage>
        <taxon>Bacteria</taxon>
        <taxon>Bacillati</taxon>
        <taxon>Actinomycetota</taxon>
        <taxon>Actinomycetes</taxon>
        <taxon>Geodermatophilales</taxon>
        <taxon>Geodermatophilaceae</taxon>
        <taxon>Modestobacter</taxon>
    </lineage>
</organism>
<evidence type="ECO:0000259" key="1">
    <source>
        <dbReference type="Pfam" id="PF04248"/>
    </source>
</evidence>
<dbReference type="InterPro" id="IPR038694">
    <property type="entry name" value="DUF427_sf"/>
</dbReference>
<name>A0A323VA45_9ACTN</name>
<accession>A0A323VA45</accession>
<dbReference type="EMBL" id="JACIBU010000001">
    <property type="protein sequence ID" value="MBB3676025.1"/>
    <property type="molecule type" value="Genomic_DNA"/>
</dbReference>
<reference evidence="2 5" key="2">
    <citation type="submission" date="2020-08" db="EMBL/GenBank/DDBJ databases">
        <title>Sequencing the genomes of 1000 actinobacteria strains.</title>
        <authorList>
            <person name="Klenk H.-P."/>
        </authorList>
    </citation>
    <scope>NUCLEOTIDE SEQUENCE [LARGE SCALE GENOMIC DNA]</scope>
    <source>
        <strain evidence="2 5">DSM 16678</strain>
    </source>
</reference>
<reference evidence="3 4" key="1">
    <citation type="submission" date="2018-06" db="EMBL/GenBank/DDBJ databases">
        <title>Draft genome sequence of Modestobacter versicolor CP153-2.</title>
        <authorList>
            <person name="Gundlapally S.R."/>
        </authorList>
    </citation>
    <scope>NUCLEOTIDE SEQUENCE [LARGE SCALE GENOMIC DNA]</scope>
    <source>
        <strain evidence="3 4">CP153-2</strain>
    </source>
</reference>
<dbReference type="EMBL" id="QKNV01000085">
    <property type="protein sequence ID" value="PZA21501.1"/>
    <property type="molecule type" value="Genomic_DNA"/>
</dbReference>
<comment type="caution">
    <text evidence="3">The sequence shown here is derived from an EMBL/GenBank/DDBJ whole genome shotgun (WGS) entry which is preliminary data.</text>
</comment>
<dbReference type="Proteomes" id="UP000247602">
    <property type="component" value="Unassembled WGS sequence"/>
</dbReference>
<dbReference type="PANTHER" id="PTHR34310">
    <property type="entry name" value="DUF427 DOMAIN PROTEIN (AFU_ORTHOLOGUE AFUA_3G02220)"/>
    <property type="match status" value="1"/>
</dbReference>
<dbReference type="Gene3D" id="2.170.150.40">
    <property type="entry name" value="Domain of unknown function (DUF427)"/>
    <property type="match status" value="1"/>
</dbReference>
<dbReference type="Pfam" id="PF04248">
    <property type="entry name" value="NTP_transf_9"/>
    <property type="match status" value="1"/>
</dbReference>
<dbReference type="Proteomes" id="UP000580718">
    <property type="component" value="Unassembled WGS sequence"/>
</dbReference>
<proteinExistence type="predicted"/>
<evidence type="ECO:0000313" key="3">
    <source>
        <dbReference type="EMBL" id="PZA21501.1"/>
    </source>
</evidence>
<sequence>MRATVGGTVIAEAPESELVRIEGNWYFPPSAITPGALTESPTPYTCPWKGAAQYWDVVTPDGTTKDGAWSYPEIKPSAVERVGTDFAGYVAFSPGVTVAEG</sequence>
<protein>
    <submittedName>
        <fullName evidence="2">Uncharacterized protein (DUF427 family)</fullName>
    </submittedName>
</protein>
<gene>
    <name evidence="3" type="ORF">DMO24_10000</name>
    <name evidence="2" type="ORF">FHX36_001760</name>
</gene>
<keyword evidence="4" id="KW-1185">Reference proteome</keyword>
<dbReference type="InterPro" id="IPR007361">
    <property type="entry name" value="DUF427"/>
</dbReference>
<dbReference type="AlphaFoldDB" id="A0A323VA45"/>
<feature type="domain" description="DUF427" evidence="1">
    <location>
        <begin position="1"/>
        <end position="94"/>
    </location>
</feature>
<dbReference type="OrthoDB" id="9815163at2"/>
<dbReference type="RefSeq" id="WP_110552148.1">
    <property type="nucleotide sequence ID" value="NZ_JACIBU010000001.1"/>
</dbReference>
<evidence type="ECO:0000313" key="2">
    <source>
        <dbReference type="EMBL" id="MBB3676025.1"/>
    </source>
</evidence>
<evidence type="ECO:0000313" key="5">
    <source>
        <dbReference type="Proteomes" id="UP000580718"/>
    </source>
</evidence>
<dbReference type="PANTHER" id="PTHR34310:SF5">
    <property type="entry name" value="DUF427 DOMAIN PROTEIN (AFU_ORTHOLOGUE AFUA_3G02220)"/>
    <property type="match status" value="1"/>
</dbReference>